<comment type="caution">
    <text evidence="1">The sequence shown here is derived from an EMBL/GenBank/DDBJ whole genome shotgun (WGS) entry which is preliminary data.</text>
</comment>
<protein>
    <submittedName>
        <fullName evidence="1">Uncharacterized protein</fullName>
    </submittedName>
</protein>
<name>W7YPF1_9BACL</name>
<gene>
    <name evidence="1" type="ORF">JCM16418_4486</name>
</gene>
<dbReference type="EMBL" id="BAVZ01000021">
    <property type="protein sequence ID" value="GAF10307.1"/>
    <property type="molecule type" value="Genomic_DNA"/>
</dbReference>
<dbReference type="STRING" id="1236976.JCM16418_4486"/>
<reference evidence="1 2" key="1">
    <citation type="journal article" date="2014" name="Genome Announc.">
        <title>Draft Genome Sequence of Paenibacillus pini JCM 16418T, Isolated from the Rhizosphere of Pine Tree.</title>
        <authorList>
            <person name="Yuki M."/>
            <person name="Oshima K."/>
            <person name="Suda W."/>
            <person name="Oshida Y."/>
            <person name="Kitamura K."/>
            <person name="Iida Y."/>
            <person name="Hattori M."/>
            <person name="Ohkuma M."/>
        </authorList>
    </citation>
    <scope>NUCLEOTIDE SEQUENCE [LARGE SCALE GENOMIC DNA]</scope>
    <source>
        <strain evidence="1 2">JCM 16418</strain>
    </source>
</reference>
<dbReference type="RefSeq" id="WP_156327236.1">
    <property type="nucleotide sequence ID" value="NZ_BAVZ01000021.1"/>
</dbReference>
<dbReference type="AlphaFoldDB" id="W7YPF1"/>
<proteinExistence type="predicted"/>
<sequence length="58" mass="6517">MEQQSRHDLILSGMGKAAGGSYQHVQIDGMGTINQDTDCVSLTAHGRFMLWEHCNQRR</sequence>
<dbReference type="Proteomes" id="UP000019364">
    <property type="component" value="Unassembled WGS sequence"/>
</dbReference>
<evidence type="ECO:0000313" key="1">
    <source>
        <dbReference type="EMBL" id="GAF10307.1"/>
    </source>
</evidence>
<dbReference type="OrthoDB" id="1730007at2"/>
<evidence type="ECO:0000313" key="2">
    <source>
        <dbReference type="Proteomes" id="UP000019364"/>
    </source>
</evidence>
<accession>W7YPF1</accession>
<keyword evidence="2" id="KW-1185">Reference proteome</keyword>
<organism evidence="1 2">
    <name type="scientific">Paenibacillus pini JCM 16418</name>
    <dbReference type="NCBI Taxonomy" id="1236976"/>
    <lineage>
        <taxon>Bacteria</taxon>
        <taxon>Bacillati</taxon>
        <taxon>Bacillota</taxon>
        <taxon>Bacilli</taxon>
        <taxon>Bacillales</taxon>
        <taxon>Paenibacillaceae</taxon>
        <taxon>Paenibacillus</taxon>
    </lineage>
</organism>